<sequence>MDGYQKEGNMFVCDFCQQTYEDGLIYTVGEHLADASYAMRQHILQVHGGVLQALIQLDRHETGLSEVQQQLLSYFAGHLKDDEIAERMGIRPVTVRNHRFKLREKKRQAEKFLAIMTLLEKNIDEGEVPMIIHDERFDISEEERQKVLANFLDEKGLAKQIPKKEKRKIILLQELIKRFDRQRNYTEKEVNQVITTMFSDYVSIRRYLVDYGLLARTLDGAVYWVV</sequence>
<comment type="caution">
    <text evidence="4">The sequence shown here is derived from an EMBL/GenBank/DDBJ whole genome shotgun (WGS) entry which is preliminary data.</text>
</comment>
<dbReference type="GO" id="GO:0006355">
    <property type="term" value="P:regulation of DNA-templated transcription"/>
    <property type="evidence" value="ECO:0007669"/>
    <property type="project" value="InterPro"/>
</dbReference>
<dbReference type="Pfam" id="PF09860">
    <property type="entry name" value="DUF2087"/>
    <property type="match status" value="1"/>
</dbReference>
<dbReference type="GO" id="GO:0003677">
    <property type="term" value="F:DNA binding"/>
    <property type="evidence" value="ECO:0007669"/>
    <property type="project" value="InterPro"/>
</dbReference>
<organism evidence="4 5">
    <name type="scientific">Vagococcus acidifermentans</name>
    <dbReference type="NCBI Taxonomy" id="564710"/>
    <lineage>
        <taxon>Bacteria</taxon>
        <taxon>Bacillati</taxon>
        <taxon>Bacillota</taxon>
        <taxon>Bacilli</taxon>
        <taxon>Lactobacillales</taxon>
        <taxon>Enterococcaceae</taxon>
        <taxon>Vagococcus</taxon>
    </lineage>
</organism>
<evidence type="ECO:0000256" key="1">
    <source>
        <dbReference type="ARBA" id="ARBA00023015"/>
    </source>
</evidence>
<keyword evidence="5" id="KW-1185">Reference proteome</keyword>
<name>A0A430AVJ0_9ENTE</name>
<feature type="domain" description="DUF2087" evidence="3">
    <location>
        <begin position="159"/>
        <end position="225"/>
    </location>
</feature>
<evidence type="ECO:0000259" key="3">
    <source>
        <dbReference type="Pfam" id="PF09860"/>
    </source>
</evidence>
<proteinExistence type="predicted"/>
<dbReference type="OrthoDB" id="9789954at2"/>
<dbReference type="AlphaFoldDB" id="A0A430AVJ0"/>
<evidence type="ECO:0000256" key="2">
    <source>
        <dbReference type="ARBA" id="ARBA00023163"/>
    </source>
</evidence>
<evidence type="ECO:0000313" key="4">
    <source>
        <dbReference type="EMBL" id="RSU12078.1"/>
    </source>
</evidence>
<dbReference type="InterPro" id="IPR016032">
    <property type="entry name" value="Sig_transdc_resp-reg_C-effctor"/>
</dbReference>
<accession>A0A430AVJ0</accession>
<dbReference type="InterPro" id="IPR036388">
    <property type="entry name" value="WH-like_DNA-bd_sf"/>
</dbReference>
<protein>
    <recommendedName>
        <fullName evidence="3">DUF2087 domain-containing protein</fullName>
    </recommendedName>
</protein>
<evidence type="ECO:0000313" key="5">
    <source>
        <dbReference type="Proteomes" id="UP000286773"/>
    </source>
</evidence>
<dbReference type="RefSeq" id="WP_126813524.1">
    <property type="nucleotide sequence ID" value="NZ_NGKC01000006.1"/>
</dbReference>
<reference evidence="4 5" key="1">
    <citation type="submission" date="2017-05" db="EMBL/GenBank/DDBJ databases">
        <title>Vagococcus spp. assemblies.</title>
        <authorList>
            <person name="Gulvik C.A."/>
        </authorList>
    </citation>
    <scope>NUCLEOTIDE SEQUENCE [LARGE SCALE GENOMIC DNA]</scope>
    <source>
        <strain evidence="4 5">LMG 24798</strain>
    </source>
</reference>
<dbReference type="Gene3D" id="1.10.10.10">
    <property type="entry name" value="Winged helix-like DNA-binding domain superfamily/Winged helix DNA-binding domain"/>
    <property type="match status" value="1"/>
</dbReference>
<dbReference type="InterPro" id="IPR018656">
    <property type="entry name" value="DUF2087"/>
</dbReference>
<dbReference type="EMBL" id="NGKC01000006">
    <property type="protein sequence ID" value="RSU12078.1"/>
    <property type="molecule type" value="Genomic_DNA"/>
</dbReference>
<keyword evidence="1" id="KW-0805">Transcription regulation</keyword>
<dbReference type="Proteomes" id="UP000286773">
    <property type="component" value="Unassembled WGS sequence"/>
</dbReference>
<gene>
    <name evidence="4" type="ORF">CBF27_06540</name>
</gene>
<keyword evidence="2" id="KW-0804">Transcription</keyword>
<dbReference type="SUPFAM" id="SSF46894">
    <property type="entry name" value="C-terminal effector domain of the bipartite response regulators"/>
    <property type="match status" value="1"/>
</dbReference>